<keyword evidence="4" id="KW-0489">Methyltransferase</keyword>
<proteinExistence type="predicted"/>
<evidence type="ECO:0000256" key="2">
    <source>
        <dbReference type="SAM" id="SignalP"/>
    </source>
</evidence>
<reference evidence="4 5" key="1">
    <citation type="submission" date="2019-02" db="EMBL/GenBank/DDBJ databases">
        <title>Deep-cultivation of Planctomycetes and their phenomic and genomic characterization uncovers novel biology.</title>
        <authorList>
            <person name="Wiegand S."/>
            <person name="Jogler M."/>
            <person name="Boedeker C."/>
            <person name="Pinto D."/>
            <person name="Vollmers J."/>
            <person name="Rivas-Marin E."/>
            <person name="Kohn T."/>
            <person name="Peeters S.H."/>
            <person name="Heuer A."/>
            <person name="Rast P."/>
            <person name="Oberbeckmann S."/>
            <person name="Bunk B."/>
            <person name="Jeske O."/>
            <person name="Meyerdierks A."/>
            <person name="Storesund J.E."/>
            <person name="Kallscheuer N."/>
            <person name="Luecker S."/>
            <person name="Lage O.M."/>
            <person name="Pohl T."/>
            <person name="Merkel B.J."/>
            <person name="Hornburger P."/>
            <person name="Mueller R.-W."/>
            <person name="Bruemmer F."/>
            <person name="Labrenz M."/>
            <person name="Spormann A.M."/>
            <person name="Op den Camp H."/>
            <person name="Overmann J."/>
            <person name="Amann R."/>
            <person name="Jetten M.S.M."/>
            <person name="Mascher T."/>
            <person name="Medema M.H."/>
            <person name="Devos D.P."/>
            <person name="Kaster A.-K."/>
            <person name="Ovreas L."/>
            <person name="Rohde M."/>
            <person name="Galperin M.Y."/>
            <person name="Jogler C."/>
        </authorList>
    </citation>
    <scope>NUCLEOTIDE SEQUENCE [LARGE SCALE GENOMIC DNA]</scope>
    <source>
        <strain evidence="4 5">ETA_A1</strain>
    </source>
</reference>
<dbReference type="AlphaFoldDB" id="A0A517Y3D7"/>
<dbReference type="SUPFAM" id="SSF53335">
    <property type="entry name" value="S-adenosyl-L-methionine-dependent methyltransferases"/>
    <property type="match status" value="1"/>
</dbReference>
<dbReference type="InterPro" id="IPR029063">
    <property type="entry name" value="SAM-dependent_MTases_sf"/>
</dbReference>
<evidence type="ECO:0000313" key="4">
    <source>
        <dbReference type="EMBL" id="QDU24316.1"/>
    </source>
</evidence>
<organism evidence="4 5">
    <name type="scientific">Urbifossiella limnaea</name>
    <dbReference type="NCBI Taxonomy" id="2528023"/>
    <lineage>
        <taxon>Bacteria</taxon>
        <taxon>Pseudomonadati</taxon>
        <taxon>Planctomycetota</taxon>
        <taxon>Planctomycetia</taxon>
        <taxon>Gemmatales</taxon>
        <taxon>Gemmataceae</taxon>
        <taxon>Urbifossiella</taxon>
    </lineage>
</organism>
<accession>A0A517Y3D7</accession>
<feature type="signal peptide" evidence="2">
    <location>
        <begin position="1"/>
        <end position="19"/>
    </location>
</feature>
<evidence type="ECO:0000256" key="1">
    <source>
        <dbReference type="SAM" id="MobiDB-lite"/>
    </source>
</evidence>
<dbReference type="Gene3D" id="3.40.50.150">
    <property type="entry name" value="Vaccinia Virus protein VP39"/>
    <property type="match status" value="1"/>
</dbReference>
<dbReference type="GO" id="GO:0032259">
    <property type="term" value="P:methylation"/>
    <property type="evidence" value="ECO:0007669"/>
    <property type="project" value="UniProtKB-KW"/>
</dbReference>
<gene>
    <name evidence="4" type="primary">ycgJ</name>
    <name evidence="4" type="ORF">ETAA1_63300</name>
</gene>
<sequence precursor="true">MRLIAAAALLAAAALPAGADEPAPKRAAPKYETRERHDPDGIGKFYMGREIARVMGFQGASWLERPERVKEEEPAKLVEALAVRPGMTVADVGAGSGYHAFLMSPLVGDTGTVIASDIQPEMLELITEKAKKQGVKNVRTVRGTETDPKLPAAGVDLILLVDVYHEFSHPFEMADKMVAALKPGGRLVFVEFRLEDPKVPIKLVHKMTERQVVREMEAFPELEHTRTVGTLPWQHVVVFTKRAPKK</sequence>
<keyword evidence="2" id="KW-0732">Signal</keyword>
<dbReference type="InterPro" id="IPR025714">
    <property type="entry name" value="Methyltranfer_dom"/>
</dbReference>
<dbReference type="EC" id="2.1.1.-" evidence="4"/>
<dbReference type="Proteomes" id="UP000319576">
    <property type="component" value="Chromosome"/>
</dbReference>
<feature type="region of interest" description="Disordered" evidence="1">
    <location>
        <begin position="20"/>
        <end position="39"/>
    </location>
</feature>
<dbReference type="PANTHER" id="PTHR43861">
    <property type="entry name" value="TRANS-ACONITATE 2-METHYLTRANSFERASE-RELATED"/>
    <property type="match status" value="1"/>
</dbReference>
<dbReference type="OrthoDB" id="9784101at2"/>
<feature type="domain" description="Methyltransferase" evidence="3">
    <location>
        <begin position="85"/>
        <end position="205"/>
    </location>
</feature>
<dbReference type="RefSeq" id="WP_145244482.1">
    <property type="nucleotide sequence ID" value="NZ_CP036273.1"/>
</dbReference>
<evidence type="ECO:0000259" key="3">
    <source>
        <dbReference type="Pfam" id="PF13847"/>
    </source>
</evidence>
<evidence type="ECO:0000313" key="5">
    <source>
        <dbReference type="Proteomes" id="UP000319576"/>
    </source>
</evidence>
<dbReference type="KEGG" id="uli:ETAA1_63300"/>
<dbReference type="EMBL" id="CP036273">
    <property type="protein sequence ID" value="QDU24316.1"/>
    <property type="molecule type" value="Genomic_DNA"/>
</dbReference>
<protein>
    <submittedName>
        <fullName evidence="4">Putative methyltransferase YcgJ</fullName>
        <ecNumber evidence="4">2.1.1.-</ecNumber>
    </submittedName>
</protein>
<name>A0A517Y3D7_9BACT</name>
<keyword evidence="5" id="KW-1185">Reference proteome</keyword>
<dbReference type="CDD" id="cd02440">
    <property type="entry name" value="AdoMet_MTases"/>
    <property type="match status" value="1"/>
</dbReference>
<keyword evidence="4" id="KW-0808">Transferase</keyword>
<dbReference type="GO" id="GO:0008168">
    <property type="term" value="F:methyltransferase activity"/>
    <property type="evidence" value="ECO:0007669"/>
    <property type="project" value="UniProtKB-KW"/>
</dbReference>
<dbReference type="Pfam" id="PF13847">
    <property type="entry name" value="Methyltransf_31"/>
    <property type="match status" value="1"/>
</dbReference>
<feature type="compositionally biased region" description="Basic and acidic residues" evidence="1">
    <location>
        <begin position="29"/>
        <end position="39"/>
    </location>
</feature>
<feature type="chain" id="PRO_5021713794" evidence="2">
    <location>
        <begin position="20"/>
        <end position="246"/>
    </location>
</feature>